<organism evidence="2">
    <name type="scientific">uncultured marine virus</name>
    <dbReference type="NCBI Taxonomy" id="186617"/>
    <lineage>
        <taxon>Viruses</taxon>
        <taxon>environmental samples</taxon>
    </lineage>
</organism>
<accession>A0A0F7L988</accession>
<reference evidence="2" key="2">
    <citation type="submission" date="2015-03" db="EMBL/GenBank/DDBJ databases">
        <authorList>
            <person name="Chow C.-E.T."/>
            <person name="Winget D.M."/>
            <person name="White R.A.III."/>
            <person name="Hallam S.J."/>
            <person name="Suttle C.A."/>
        </authorList>
    </citation>
    <scope>NUCLEOTIDE SEQUENCE</scope>
    <source>
        <strain evidence="2">Oxic1_8</strain>
    </source>
</reference>
<proteinExistence type="predicted"/>
<dbReference type="EMBL" id="KR029603">
    <property type="protein sequence ID" value="AKH48460.1"/>
    <property type="molecule type" value="Genomic_DNA"/>
</dbReference>
<sequence length="164" mass="18498">MLPEYSADRQDQRVRFGRRLLPRDVHQPAVGMVHASEPKLHGRRSLPEEHAFLRHANLYATPLNGRDLANPEPVAGQPDDQRSPENGLPQLRHLARLVHRFDFCRVDELNVPGTLRQPGHPPWCPHAVDSAVDHVVQNGPDLSQPPPRSYRRITVRNADGNPSP</sequence>
<evidence type="ECO:0000313" key="2">
    <source>
        <dbReference type="EMBL" id="AKH48460.1"/>
    </source>
</evidence>
<reference evidence="2" key="1">
    <citation type="journal article" date="2015" name="Front. Microbiol.">
        <title>Combining genomic sequencing methods to explore viral diversity and reveal potential virus-host interactions.</title>
        <authorList>
            <person name="Chow C.E."/>
            <person name="Winget D.M."/>
            <person name="White R.A.III."/>
            <person name="Hallam S.J."/>
            <person name="Suttle C.A."/>
        </authorList>
    </citation>
    <scope>NUCLEOTIDE SEQUENCE</scope>
    <source>
        <strain evidence="2">Oxic1_8</strain>
    </source>
</reference>
<protein>
    <submittedName>
        <fullName evidence="2">Uncharacterized protein</fullName>
    </submittedName>
</protein>
<evidence type="ECO:0000256" key="1">
    <source>
        <dbReference type="SAM" id="MobiDB-lite"/>
    </source>
</evidence>
<feature type="region of interest" description="Disordered" evidence="1">
    <location>
        <begin position="1"/>
        <end position="20"/>
    </location>
</feature>
<feature type="compositionally biased region" description="Basic and acidic residues" evidence="1">
    <location>
        <begin position="1"/>
        <end position="14"/>
    </location>
</feature>
<feature type="region of interest" description="Disordered" evidence="1">
    <location>
        <begin position="62"/>
        <end position="89"/>
    </location>
</feature>
<name>A0A0F7L988_9VIRU</name>
<feature type="region of interest" description="Disordered" evidence="1">
    <location>
        <begin position="136"/>
        <end position="164"/>
    </location>
</feature>